<feature type="signal peptide" evidence="1">
    <location>
        <begin position="1"/>
        <end position="18"/>
    </location>
</feature>
<evidence type="ECO:0000256" key="1">
    <source>
        <dbReference type="SAM" id="SignalP"/>
    </source>
</evidence>
<dbReference type="AlphaFoldDB" id="A0AAV8XZV2"/>
<reference evidence="2" key="1">
    <citation type="journal article" date="2023" name="Insect Mol. Biol.">
        <title>Genome sequencing provides insights into the evolution of gene families encoding plant cell wall-degrading enzymes in longhorned beetles.</title>
        <authorList>
            <person name="Shin N.R."/>
            <person name="Okamura Y."/>
            <person name="Kirsch R."/>
            <person name="Pauchet Y."/>
        </authorList>
    </citation>
    <scope>NUCLEOTIDE SEQUENCE</scope>
    <source>
        <strain evidence="2">RBIC_L_NR</strain>
    </source>
</reference>
<dbReference type="Proteomes" id="UP001162156">
    <property type="component" value="Unassembled WGS sequence"/>
</dbReference>
<evidence type="ECO:0000313" key="2">
    <source>
        <dbReference type="EMBL" id="KAJ8943408.1"/>
    </source>
</evidence>
<keyword evidence="1" id="KW-0732">Signal</keyword>
<gene>
    <name evidence="2" type="ORF">NQ314_009777</name>
</gene>
<sequence>MNSFALVAFFAVFAASNAGLLAPSLYTAPLAYSAPVVSPYAVPAVAGGLVGEQTLVAGPSGTIATGRTFAPSFVGGYAAPGVIAARSYLI</sequence>
<organism evidence="2 3">
    <name type="scientific">Rhamnusium bicolor</name>
    <dbReference type="NCBI Taxonomy" id="1586634"/>
    <lineage>
        <taxon>Eukaryota</taxon>
        <taxon>Metazoa</taxon>
        <taxon>Ecdysozoa</taxon>
        <taxon>Arthropoda</taxon>
        <taxon>Hexapoda</taxon>
        <taxon>Insecta</taxon>
        <taxon>Pterygota</taxon>
        <taxon>Neoptera</taxon>
        <taxon>Endopterygota</taxon>
        <taxon>Coleoptera</taxon>
        <taxon>Polyphaga</taxon>
        <taxon>Cucujiformia</taxon>
        <taxon>Chrysomeloidea</taxon>
        <taxon>Cerambycidae</taxon>
        <taxon>Lepturinae</taxon>
        <taxon>Rhagiini</taxon>
        <taxon>Rhamnusium</taxon>
    </lineage>
</organism>
<keyword evidence="3" id="KW-1185">Reference proteome</keyword>
<evidence type="ECO:0000313" key="3">
    <source>
        <dbReference type="Proteomes" id="UP001162156"/>
    </source>
</evidence>
<accession>A0AAV8XZV2</accession>
<name>A0AAV8XZV2_9CUCU</name>
<comment type="caution">
    <text evidence="2">The sequence shown here is derived from an EMBL/GenBank/DDBJ whole genome shotgun (WGS) entry which is preliminary data.</text>
</comment>
<proteinExistence type="predicted"/>
<feature type="chain" id="PRO_5043451579" evidence="1">
    <location>
        <begin position="19"/>
        <end position="90"/>
    </location>
</feature>
<dbReference type="EMBL" id="JANEYF010002681">
    <property type="protein sequence ID" value="KAJ8943408.1"/>
    <property type="molecule type" value="Genomic_DNA"/>
</dbReference>
<protein>
    <submittedName>
        <fullName evidence="2">Uncharacterized protein</fullName>
    </submittedName>
</protein>